<dbReference type="Proteomes" id="UP001597483">
    <property type="component" value="Unassembled WGS sequence"/>
</dbReference>
<gene>
    <name evidence="2" type="ORF">ACFSVL_39730</name>
</gene>
<reference evidence="3" key="1">
    <citation type="journal article" date="2019" name="Int. J. Syst. Evol. Microbiol.">
        <title>The Global Catalogue of Microorganisms (GCM) 10K type strain sequencing project: providing services to taxonomists for standard genome sequencing and annotation.</title>
        <authorList>
            <consortium name="The Broad Institute Genomics Platform"/>
            <consortium name="The Broad Institute Genome Sequencing Center for Infectious Disease"/>
            <person name="Wu L."/>
            <person name="Ma J."/>
        </authorList>
    </citation>
    <scope>NUCLEOTIDE SEQUENCE [LARGE SCALE GENOMIC DNA]</scope>
    <source>
        <strain evidence="3">CGMCC 4.7641</strain>
    </source>
</reference>
<accession>A0ABW5HKE9</accession>
<feature type="domain" description="SnoaL-like" evidence="1">
    <location>
        <begin position="9"/>
        <end position="112"/>
    </location>
</feature>
<proteinExistence type="predicted"/>
<sequence>MGDNKTTCREFLLAMGNGDIDGVKARATEDIVFTTKGSSMFSAARTLPELLELIGTLDQLTASEFTAEFPSMTAEDDRVSVEMAGHADLVGGGRYDNIYHFLFRFRGDKIASVEEYLDTKYTEAAILPALSALSEQAGAPAE</sequence>
<evidence type="ECO:0000259" key="1">
    <source>
        <dbReference type="Pfam" id="PF12680"/>
    </source>
</evidence>
<keyword evidence="3" id="KW-1185">Reference proteome</keyword>
<evidence type="ECO:0000313" key="3">
    <source>
        <dbReference type="Proteomes" id="UP001597483"/>
    </source>
</evidence>
<dbReference type="RefSeq" id="WP_378312188.1">
    <property type="nucleotide sequence ID" value="NZ_JBHUKS010000033.1"/>
</dbReference>
<dbReference type="SUPFAM" id="SSF54427">
    <property type="entry name" value="NTF2-like"/>
    <property type="match status" value="1"/>
</dbReference>
<organism evidence="2 3">
    <name type="scientific">Amycolatopsis silviterrae</name>
    <dbReference type="NCBI Taxonomy" id="1656914"/>
    <lineage>
        <taxon>Bacteria</taxon>
        <taxon>Bacillati</taxon>
        <taxon>Actinomycetota</taxon>
        <taxon>Actinomycetes</taxon>
        <taxon>Pseudonocardiales</taxon>
        <taxon>Pseudonocardiaceae</taxon>
        <taxon>Amycolatopsis</taxon>
    </lineage>
</organism>
<protein>
    <submittedName>
        <fullName evidence="2">Nuclear transport factor 2 family protein</fullName>
    </submittedName>
</protein>
<dbReference type="Gene3D" id="3.10.450.50">
    <property type="match status" value="1"/>
</dbReference>
<name>A0ABW5HKE9_9PSEU</name>
<evidence type="ECO:0000313" key="2">
    <source>
        <dbReference type="EMBL" id="MFD2473587.1"/>
    </source>
</evidence>
<dbReference type="InterPro" id="IPR037401">
    <property type="entry name" value="SnoaL-like"/>
</dbReference>
<dbReference type="InterPro" id="IPR032710">
    <property type="entry name" value="NTF2-like_dom_sf"/>
</dbReference>
<dbReference type="EMBL" id="JBHUKS010000033">
    <property type="protein sequence ID" value="MFD2473587.1"/>
    <property type="molecule type" value="Genomic_DNA"/>
</dbReference>
<comment type="caution">
    <text evidence="2">The sequence shown here is derived from an EMBL/GenBank/DDBJ whole genome shotgun (WGS) entry which is preliminary data.</text>
</comment>
<dbReference type="Pfam" id="PF12680">
    <property type="entry name" value="SnoaL_2"/>
    <property type="match status" value="1"/>
</dbReference>